<dbReference type="OrthoDB" id="60033at2759"/>
<dbReference type="Gene3D" id="3.40.50.2300">
    <property type="match status" value="1"/>
</dbReference>
<dbReference type="Gene3D" id="1.10.10.60">
    <property type="entry name" value="Homeodomain-like"/>
    <property type="match status" value="1"/>
</dbReference>
<evidence type="ECO:0000313" key="16">
    <source>
        <dbReference type="EMBL" id="PWA82175.1"/>
    </source>
</evidence>
<keyword evidence="10 11" id="KW-0539">Nucleus</keyword>
<dbReference type="InterPro" id="IPR045279">
    <property type="entry name" value="ARR-like"/>
</dbReference>
<evidence type="ECO:0000256" key="8">
    <source>
        <dbReference type="ARBA" id="ARBA00023159"/>
    </source>
</evidence>
<keyword evidence="3 12" id="KW-0597">Phosphoprotein</keyword>
<dbReference type="InterPro" id="IPR001005">
    <property type="entry name" value="SANT/Myb"/>
</dbReference>
<evidence type="ECO:0000256" key="3">
    <source>
        <dbReference type="ARBA" id="ARBA00022553"/>
    </source>
</evidence>
<dbReference type="SMART" id="SM00448">
    <property type="entry name" value="REC"/>
    <property type="match status" value="1"/>
</dbReference>
<comment type="function">
    <text evidence="11">Transcriptional activator that binds specific DNA sequence.</text>
</comment>
<dbReference type="FunFam" id="1.10.10.60:FF:000007">
    <property type="entry name" value="Two-component response regulator"/>
    <property type="match status" value="1"/>
</dbReference>
<evidence type="ECO:0000256" key="1">
    <source>
        <dbReference type="ARBA" id="ARBA00004123"/>
    </source>
</evidence>
<evidence type="ECO:0000313" key="17">
    <source>
        <dbReference type="Proteomes" id="UP000245207"/>
    </source>
</evidence>
<accession>A0A2U1P8U4</accession>
<evidence type="ECO:0000256" key="5">
    <source>
        <dbReference type="ARBA" id="ARBA00023012"/>
    </source>
</evidence>
<gene>
    <name evidence="16" type="ORF">CTI12_AA180340</name>
</gene>
<evidence type="ECO:0000259" key="15">
    <source>
        <dbReference type="PROSITE" id="PS51294"/>
    </source>
</evidence>
<dbReference type="GO" id="GO:0005634">
    <property type="term" value="C:nucleus"/>
    <property type="evidence" value="ECO:0007669"/>
    <property type="project" value="UniProtKB-SubCell"/>
</dbReference>
<evidence type="ECO:0000256" key="4">
    <source>
        <dbReference type="ARBA" id="ARBA00022864"/>
    </source>
</evidence>
<dbReference type="NCBIfam" id="TIGR01557">
    <property type="entry name" value="myb_SHAQKYF"/>
    <property type="match status" value="1"/>
</dbReference>
<dbReference type="AlphaFoldDB" id="A0A2U1P8U4"/>
<comment type="subcellular location">
    <subcellularLocation>
        <location evidence="1 11">Nucleus</location>
    </subcellularLocation>
</comment>
<reference evidence="16 17" key="1">
    <citation type="journal article" date="2018" name="Mol. Plant">
        <title>The genome of Artemisia annua provides insight into the evolution of Asteraceae family and artemisinin biosynthesis.</title>
        <authorList>
            <person name="Shen Q."/>
            <person name="Zhang L."/>
            <person name="Liao Z."/>
            <person name="Wang S."/>
            <person name="Yan T."/>
            <person name="Shi P."/>
            <person name="Liu M."/>
            <person name="Fu X."/>
            <person name="Pan Q."/>
            <person name="Wang Y."/>
            <person name="Lv Z."/>
            <person name="Lu X."/>
            <person name="Zhang F."/>
            <person name="Jiang W."/>
            <person name="Ma Y."/>
            <person name="Chen M."/>
            <person name="Hao X."/>
            <person name="Li L."/>
            <person name="Tang Y."/>
            <person name="Lv G."/>
            <person name="Zhou Y."/>
            <person name="Sun X."/>
            <person name="Brodelius P.E."/>
            <person name="Rose J.K.C."/>
            <person name="Tang K."/>
        </authorList>
    </citation>
    <scope>NUCLEOTIDE SEQUENCE [LARGE SCALE GENOMIC DNA]</scope>
    <source>
        <strain evidence="17">cv. Huhao1</strain>
        <tissue evidence="16">Leaf</tissue>
    </source>
</reference>
<feature type="domain" description="Response regulatory" evidence="14">
    <location>
        <begin position="20"/>
        <end position="135"/>
    </location>
</feature>
<dbReference type="PIRSF" id="PIRSF036392">
    <property type="entry name" value="RR_ARR_type-B"/>
    <property type="match status" value="1"/>
</dbReference>
<evidence type="ECO:0000256" key="12">
    <source>
        <dbReference type="PROSITE-ProRule" id="PRU00169"/>
    </source>
</evidence>
<dbReference type="PROSITE" id="PS51294">
    <property type="entry name" value="HTH_MYB"/>
    <property type="match status" value="1"/>
</dbReference>
<dbReference type="InterPro" id="IPR006447">
    <property type="entry name" value="Myb_dom_plants"/>
</dbReference>
<protein>
    <recommendedName>
        <fullName evidence="11">Two-component response regulator</fullName>
    </recommendedName>
</protein>
<feature type="modified residue" description="4-aspartylphosphate" evidence="12">
    <location>
        <position position="71"/>
    </location>
</feature>
<dbReference type="InterPro" id="IPR009057">
    <property type="entry name" value="Homeodomain-like_sf"/>
</dbReference>
<dbReference type="GO" id="GO:0009736">
    <property type="term" value="P:cytokinin-activated signaling pathway"/>
    <property type="evidence" value="ECO:0007669"/>
    <property type="project" value="UniProtKB-KW"/>
</dbReference>
<keyword evidence="6 11" id="KW-0805">Transcription regulation</keyword>
<sequence length="600" mass="65415">MTVEGMVVSNEIDKFPIGMRVLAVDDNPTCLKVLERLLRECQYKVTTTNQAISALKMLRENRNRFDLVISDVHMPDMDGFKLLELVGLEMDLPVIMLSGNSDPKLVMKGVTHGACDYLVKPVRLMELQNIWQHVVRRKVGGKSQSKSINDNENSDQGNEGGDQNVKVNRKRKDEDEDEENGHDSDDQTTQKRPRVVWSIDLHRKFVAAVNQLGIEKAVPKRILDLMNVDGLTRENVASHLQKYRLYLKRISHQANMVVAFGGPKDASSYMKMNPLDGLVDYRTLSCSGRLPNATYASSGMLGRLNSATAVSLHSLSAPPLVQTNHIQNKLQPLVSSTPLNHQNMNLFQGIPPSFDLDNQQIFNSVDESRIFTGTKVADVNTIGESQMFTGLTDPVSVLGSQSALKLSSTGSESCNLLSNGTSFLNQTSNQPLNTFSNQLPIGDNFSYSANINGGFGSSITTTSALPLEAHGDGLVGDIVRNVNQPISNQNHTSGPHSKQDYSQYSQNAFSTLASSALASGGGLSGPVSHGRLNGGASTKLRYSDDYLVDQTNKLQGGFVGGNGYGSLDDIMTGMLKREQDPTRIMDGEIGYDSYGFGSCA</sequence>
<proteinExistence type="inferred from homology"/>
<feature type="region of interest" description="Disordered" evidence="13">
    <location>
        <begin position="141"/>
        <end position="191"/>
    </location>
</feature>
<feature type="domain" description="HTH myb-type" evidence="15">
    <location>
        <begin position="189"/>
        <end position="248"/>
    </location>
</feature>
<dbReference type="GO" id="GO:0003677">
    <property type="term" value="F:DNA binding"/>
    <property type="evidence" value="ECO:0007669"/>
    <property type="project" value="UniProtKB-KW"/>
</dbReference>
<dbReference type="InterPro" id="IPR017053">
    <property type="entry name" value="Response_reg_B-typ_pln"/>
</dbReference>
<dbReference type="Proteomes" id="UP000245207">
    <property type="component" value="Unassembled WGS sequence"/>
</dbReference>
<dbReference type="InterPro" id="IPR011006">
    <property type="entry name" value="CheY-like_superfamily"/>
</dbReference>
<name>A0A2U1P8U4_ARTAN</name>
<evidence type="ECO:0000256" key="6">
    <source>
        <dbReference type="ARBA" id="ARBA00023015"/>
    </source>
</evidence>
<evidence type="ECO:0000259" key="14">
    <source>
        <dbReference type="PROSITE" id="PS50110"/>
    </source>
</evidence>
<dbReference type="InterPro" id="IPR001789">
    <property type="entry name" value="Sig_transdc_resp-reg_receiver"/>
</dbReference>
<evidence type="ECO:0000256" key="2">
    <source>
        <dbReference type="ARBA" id="ARBA00006015"/>
    </source>
</evidence>
<dbReference type="PROSITE" id="PS50110">
    <property type="entry name" value="RESPONSE_REGULATORY"/>
    <property type="match status" value="1"/>
</dbReference>
<organism evidence="16 17">
    <name type="scientific">Artemisia annua</name>
    <name type="common">Sweet wormwood</name>
    <dbReference type="NCBI Taxonomy" id="35608"/>
    <lineage>
        <taxon>Eukaryota</taxon>
        <taxon>Viridiplantae</taxon>
        <taxon>Streptophyta</taxon>
        <taxon>Embryophyta</taxon>
        <taxon>Tracheophyta</taxon>
        <taxon>Spermatophyta</taxon>
        <taxon>Magnoliopsida</taxon>
        <taxon>eudicotyledons</taxon>
        <taxon>Gunneridae</taxon>
        <taxon>Pentapetalae</taxon>
        <taxon>asterids</taxon>
        <taxon>campanulids</taxon>
        <taxon>Asterales</taxon>
        <taxon>Asteraceae</taxon>
        <taxon>Asteroideae</taxon>
        <taxon>Anthemideae</taxon>
        <taxon>Artemisiinae</taxon>
        <taxon>Artemisia</taxon>
    </lineage>
</organism>
<evidence type="ECO:0000256" key="9">
    <source>
        <dbReference type="ARBA" id="ARBA00023163"/>
    </source>
</evidence>
<dbReference type="Pfam" id="PF00072">
    <property type="entry name" value="Response_reg"/>
    <property type="match status" value="1"/>
</dbReference>
<keyword evidence="4" id="KW-0932">Cytokinin signaling pathway</keyword>
<dbReference type="InterPro" id="IPR017930">
    <property type="entry name" value="Myb_dom"/>
</dbReference>
<keyword evidence="17" id="KW-1185">Reference proteome</keyword>
<evidence type="ECO:0000256" key="11">
    <source>
        <dbReference type="PIRNR" id="PIRNR036392"/>
    </source>
</evidence>
<dbReference type="PANTHER" id="PTHR43874">
    <property type="entry name" value="TWO-COMPONENT RESPONSE REGULATOR"/>
    <property type="match status" value="1"/>
</dbReference>
<evidence type="ECO:0000256" key="13">
    <source>
        <dbReference type="SAM" id="MobiDB-lite"/>
    </source>
</evidence>
<dbReference type="GO" id="GO:0000160">
    <property type="term" value="P:phosphorelay signal transduction system"/>
    <property type="evidence" value="ECO:0007669"/>
    <property type="project" value="UniProtKB-KW"/>
</dbReference>
<evidence type="ECO:0000256" key="10">
    <source>
        <dbReference type="ARBA" id="ARBA00023242"/>
    </source>
</evidence>
<dbReference type="GO" id="GO:0003700">
    <property type="term" value="F:DNA-binding transcription factor activity"/>
    <property type="evidence" value="ECO:0007669"/>
    <property type="project" value="UniProtKB-UniRule"/>
</dbReference>
<dbReference type="SUPFAM" id="SSF52172">
    <property type="entry name" value="CheY-like"/>
    <property type="match status" value="1"/>
</dbReference>
<dbReference type="CDD" id="cd17584">
    <property type="entry name" value="REC_typeB_ARR-like"/>
    <property type="match status" value="1"/>
</dbReference>
<dbReference type="PANTHER" id="PTHR43874:SF205">
    <property type="entry name" value="TWO-COMPONENT RESPONSE REGULATOR ORR23"/>
    <property type="match status" value="1"/>
</dbReference>
<keyword evidence="9 11" id="KW-0804">Transcription</keyword>
<comment type="similarity">
    <text evidence="2">Belongs to the ARR family. Type-B subfamily.</text>
</comment>
<keyword evidence="5 11" id="KW-0902">Two-component regulatory system</keyword>
<dbReference type="EMBL" id="PKPP01001502">
    <property type="protein sequence ID" value="PWA82175.1"/>
    <property type="molecule type" value="Genomic_DNA"/>
</dbReference>
<feature type="compositionally biased region" description="Polar residues" evidence="13">
    <location>
        <begin position="142"/>
        <end position="157"/>
    </location>
</feature>
<keyword evidence="8 11" id="KW-0010">Activator</keyword>
<dbReference type="Pfam" id="PF00249">
    <property type="entry name" value="Myb_DNA-binding"/>
    <property type="match status" value="1"/>
</dbReference>
<dbReference type="STRING" id="35608.A0A2U1P8U4"/>
<dbReference type="SUPFAM" id="SSF46689">
    <property type="entry name" value="Homeodomain-like"/>
    <property type="match status" value="1"/>
</dbReference>
<keyword evidence="7 11" id="KW-0238">DNA-binding</keyword>
<comment type="caution">
    <text evidence="16">The sequence shown here is derived from an EMBL/GenBank/DDBJ whole genome shotgun (WGS) entry which is preliminary data.</text>
</comment>
<evidence type="ECO:0000256" key="7">
    <source>
        <dbReference type="ARBA" id="ARBA00023125"/>
    </source>
</evidence>